<dbReference type="Gene3D" id="1.20.1560.10">
    <property type="entry name" value="ABC transporter type 1, transmembrane domain"/>
    <property type="match status" value="1"/>
</dbReference>
<protein>
    <submittedName>
        <fullName evidence="7">ABC transporter type 1, transmembrane domain-containing protein</fullName>
    </submittedName>
</protein>
<dbReference type="InterPro" id="IPR003439">
    <property type="entry name" value="ABC_transporter-like_ATP-bd"/>
</dbReference>
<feature type="domain" description="ABC transmembrane type-1" evidence="6">
    <location>
        <begin position="150"/>
        <end position="455"/>
    </location>
</feature>
<feature type="transmembrane region" description="Helical" evidence="5">
    <location>
        <begin position="294"/>
        <end position="324"/>
    </location>
</feature>
<feature type="transmembrane region" description="Helical" evidence="5">
    <location>
        <begin position="96"/>
        <end position="117"/>
    </location>
</feature>
<keyword evidence="8" id="KW-1185">Reference proteome</keyword>
<evidence type="ECO:0000256" key="1">
    <source>
        <dbReference type="ARBA" id="ARBA00004141"/>
    </source>
</evidence>
<dbReference type="InterPro" id="IPR027417">
    <property type="entry name" value="P-loop_NTPase"/>
</dbReference>
<dbReference type="GO" id="GO:0016887">
    <property type="term" value="F:ATP hydrolysis activity"/>
    <property type="evidence" value="ECO:0007669"/>
    <property type="project" value="InterPro"/>
</dbReference>
<reference evidence="7 8" key="1">
    <citation type="journal article" name="Sci. Rep.">
        <title>Genome-scale phylogenetic analyses confirm Olpidium as the closest living zoosporic fungus to the non-flagellated, terrestrial fungi.</title>
        <authorList>
            <person name="Chang Y."/>
            <person name="Rochon D."/>
            <person name="Sekimoto S."/>
            <person name="Wang Y."/>
            <person name="Chovatia M."/>
            <person name="Sandor L."/>
            <person name="Salamov A."/>
            <person name="Grigoriev I.V."/>
            <person name="Stajich J.E."/>
            <person name="Spatafora J.W."/>
        </authorList>
    </citation>
    <scope>NUCLEOTIDE SEQUENCE [LARGE SCALE GENOMIC DNA]</scope>
    <source>
        <strain evidence="7">S191</strain>
    </source>
</reference>
<sequence>ALDFAEVEKREIEEAAAIGAEDGLHLATLSEATMSEATSDSTGIKETTIRLDDAATIIAREKAVRKRNAKQAKIIAKSSEADDAIGRVIRMMRPEWPFLAAGAFAAAVSGCVRFFFASQTFRSFLFIVFLFCCLRRAGCYGCVLRCSLQVFPIFSYVLGNVVGVLLQDKSKIDPGPFQGANLYAFGFGKIAARFLKALIALPREGVFTPCVATAVIVGIIAFLSYSMNIYFFQLAAAKFVKRLRAQMFSALMNQEVGYFDHEDNALGAVTSRLATDATAVAELVTNVWGDIVQLIVTVICGLGIAFATAWNLTLIIIVVVPFLATATWYESRLHKGVESSSKKAYEKSGEVAAEAFKEIRTVAALTRESYFQDKYVAAIYNPHRLALRKAYLSSLGHGANSGFQMFATAVGFYAGFRLIIGGHMDAADLYTCIMAVTVTAQTVGRASLFPSYVAKGKIAAVKTFSLLFRKSRIDPGRDGEKPLHIDGNFEFKNVAFAYPSRPDQMIFEGKFNLSGKANQTIALVGPSGCGKSTTIGMLERFYDSISGVVSVDSKDVKSYQLIEGLRHHIALVGQVRSLPIFPPPLLPPDPLSHSYHPRQSTYLFSSLRLLFSPFFVFAYLFKNRKKKLHNTKKGTNVV</sequence>
<dbReference type="OrthoDB" id="6500128at2759"/>
<evidence type="ECO:0000256" key="3">
    <source>
        <dbReference type="ARBA" id="ARBA00022989"/>
    </source>
</evidence>
<feature type="non-terminal residue" evidence="7">
    <location>
        <position position="1"/>
    </location>
</feature>
<dbReference type="SUPFAM" id="SSF90123">
    <property type="entry name" value="ABC transporter transmembrane region"/>
    <property type="match status" value="1"/>
</dbReference>
<gene>
    <name evidence="7" type="ORF">BJ554DRAFT_3013</name>
</gene>
<dbReference type="PANTHER" id="PTHR24221:SF503">
    <property type="entry name" value="MITOCHONDRIAL POTASSIUM CHANNEL ATP-BINDING SUBUNIT"/>
    <property type="match status" value="1"/>
</dbReference>
<dbReference type="InterPro" id="IPR039421">
    <property type="entry name" value="Type_1_exporter"/>
</dbReference>
<dbReference type="AlphaFoldDB" id="A0A8H8DLN9"/>
<keyword evidence="3 5" id="KW-1133">Transmembrane helix</keyword>
<comment type="caution">
    <text evidence="7">The sequence shown here is derived from an EMBL/GenBank/DDBJ whole genome shotgun (WGS) entry which is preliminary data.</text>
</comment>
<keyword evidence="2 5" id="KW-0812">Transmembrane</keyword>
<dbReference type="PROSITE" id="PS50929">
    <property type="entry name" value="ABC_TM1F"/>
    <property type="match status" value="1"/>
</dbReference>
<dbReference type="SUPFAM" id="SSF52540">
    <property type="entry name" value="P-loop containing nucleoside triphosphate hydrolases"/>
    <property type="match status" value="1"/>
</dbReference>
<evidence type="ECO:0000256" key="5">
    <source>
        <dbReference type="SAM" id="Phobius"/>
    </source>
</evidence>
<dbReference type="Pfam" id="PF00005">
    <property type="entry name" value="ABC_tran"/>
    <property type="match status" value="1"/>
</dbReference>
<feature type="transmembrane region" description="Helical" evidence="5">
    <location>
        <begin position="150"/>
        <end position="167"/>
    </location>
</feature>
<dbReference type="GO" id="GO:0005524">
    <property type="term" value="F:ATP binding"/>
    <property type="evidence" value="ECO:0007669"/>
    <property type="project" value="InterPro"/>
</dbReference>
<dbReference type="Pfam" id="PF00664">
    <property type="entry name" value="ABC_membrane"/>
    <property type="match status" value="1"/>
</dbReference>
<dbReference type="Proteomes" id="UP000673691">
    <property type="component" value="Unassembled WGS sequence"/>
</dbReference>
<evidence type="ECO:0000313" key="7">
    <source>
        <dbReference type="EMBL" id="KAG5462890.1"/>
    </source>
</evidence>
<evidence type="ECO:0000259" key="6">
    <source>
        <dbReference type="PROSITE" id="PS50929"/>
    </source>
</evidence>
<dbReference type="InterPro" id="IPR036640">
    <property type="entry name" value="ABC1_TM_sf"/>
</dbReference>
<organism evidence="7 8">
    <name type="scientific">Olpidium bornovanus</name>
    <dbReference type="NCBI Taxonomy" id="278681"/>
    <lineage>
        <taxon>Eukaryota</taxon>
        <taxon>Fungi</taxon>
        <taxon>Fungi incertae sedis</taxon>
        <taxon>Olpidiomycota</taxon>
        <taxon>Olpidiomycotina</taxon>
        <taxon>Olpidiomycetes</taxon>
        <taxon>Olpidiales</taxon>
        <taxon>Olpidiaceae</taxon>
        <taxon>Olpidium</taxon>
    </lineage>
</organism>
<accession>A0A8H8DLN9</accession>
<dbReference type="GO" id="GO:0140359">
    <property type="term" value="F:ABC-type transporter activity"/>
    <property type="evidence" value="ECO:0007669"/>
    <property type="project" value="InterPro"/>
</dbReference>
<name>A0A8H8DLN9_9FUNG</name>
<feature type="transmembrane region" description="Helical" evidence="5">
    <location>
        <begin position="602"/>
        <end position="621"/>
    </location>
</feature>
<evidence type="ECO:0000256" key="4">
    <source>
        <dbReference type="ARBA" id="ARBA00023136"/>
    </source>
</evidence>
<dbReference type="Gene3D" id="3.40.50.300">
    <property type="entry name" value="P-loop containing nucleotide triphosphate hydrolases"/>
    <property type="match status" value="1"/>
</dbReference>
<comment type="subcellular location">
    <subcellularLocation>
        <location evidence="1">Membrane</location>
        <topology evidence="1">Multi-pass membrane protein</topology>
    </subcellularLocation>
</comment>
<feature type="transmembrane region" description="Helical" evidence="5">
    <location>
        <begin position="123"/>
        <end position="143"/>
    </location>
</feature>
<dbReference type="CDD" id="cd18578">
    <property type="entry name" value="ABC_6TM_Pgp_ABCB1_D2_like"/>
    <property type="match status" value="1"/>
</dbReference>
<dbReference type="PANTHER" id="PTHR24221">
    <property type="entry name" value="ATP-BINDING CASSETTE SUB-FAMILY B"/>
    <property type="match status" value="1"/>
</dbReference>
<feature type="transmembrane region" description="Helical" evidence="5">
    <location>
        <begin position="206"/>
        <end position="232"/>
    </location>
</feature>
<evidence type="ECO:0000256" key="2">
    <source>
        <dbReference type="ARBA" id="ARBA00022692"/>
    </source>
</evidence>
<dbReference type="InterPro" id="IPR011527">
    <property type="entry name" value="ABC1_TM_dom"/>
</dbReference>
<evidence type="ECO:0000313" key="8">
    <source>
        <dbReference type="Proteomes" id="UP000673691"/>
    </source>
</evidence>
<proteinExistence type="predicted"/>
<dbReference type="EMBL" id="JAEFCI010001460">
    <property type="protein sequence ID" value="KAG5462890.1"/>
    <property type="molecule type" value="Genomic_DNA"/>
</dbReference>
<keyword evidence="4 5" id="KW-0472">Membrane</keyword>
<dbReference type="GO" id="GO:0016020">
    <property type="term" value="C:membrane"/>
    <property type="evidence" value="ECO:0007669"/>
    <property type="project" value="UniProtKB-SubCell"/>
</dbReference>